<evidence type="ECO:0008006" key="4">
    <source>
        <dbReference type="Google" id="ProtNLM"/>
    </source>
</evidence>
<feature type="chain" id="PRO_5038354089" description="Lipoprotein" evidence="1">
    <location>
        <begin position="25"/>
        <end position="128"/>
    </location>
</feature>
<evidence type="ECO:0000313" key="2">
    <source>
        <dbReference type="EMBL" id="KUN84127.1"/>
    </source>
</evidence>
<dbReference type="AlphaFoldDB" id="A0A101T1L9"/>
<keyword evidence="3" id="KW-1185">Reference proteome</keyword>
<accession>A0A101T1L9</accession>
<dbReference type="EMBL" id="LMWX01000024">
    <property type="protein sequence ID" value="KUN84127.1"/>
    <property type="molecule type" value="Genomic_DNA"/>
</dbReference>
<feature type="signal peptide" evidence="1">
    <location>
        <begin position="1"/>
        <end position="24"/>
    </location>
</feature>
<sequence length="128" mass="13231">MRPVGRVVRRVAVVALGPAVLCLAGCDPDPTDPENVAPITLANGTSHAVHVFWCAGDAGDACTEQESLGVVAARGTRRVRVSSYEVLLRVSASPGPDGYVCRDGAPGGRVTLSRSYASVGAAYDHCSH</sequence>
<evidence type="ECO:0000256" key="1">
    <source>
        <dbReference type="SAM" id="SignalP"/>
    </source>
</evidence>
<proteinExistence type="predicted"/>
<gene>
    <name evidence="2" type="ORF">AQJ66_16500</name>
</gene>
<dbReference type="Proteomes" id="UP000053024">
    <property type="component" value="Unassembled WGS sequence"/>
</dbReference>
<name>A0A101T1L9_9ACTN</name>
<keyword evidence="1" id="KW-0732">Signal</keyword>
<dbReference type="RefSeq" id="WP_061921915.1">
    <property type="nucleotide sequence ID" value="NZ_JBEYBH010000004.1"/>
</dbReference>
<dbReference type="OrthoDB" id="4205652at2"/>
<evidence type="ECO:0000313" key="3">
    <source>
        <dbReference type="Proteomes" id="UP000053024"/>
    </source>
</evidence>
<organism evidence="2 3">
    <name type="scientific">Streptomyces bungoensis</name>
    <dbReference type="NCBI Taxonomy" id="285568"/>
    <lineage>
        <taxon>Bacteria</taxon>
        <taxon>Bacillati</taxon>
        <taxon>Actinomycetota</taxon>
        <taxon>Actinomycetes</taxon>
        <taxon>Kitasatosporales</taxon>
        <taxon>Streptomycetaceae</taxon>
        <taxon>Streptomyces</taxon>
    </lineage>
</organism>
<comment type="caution">
    <text evidence="2">The sequence shown here is derived from an EMBL/GenBank/DDBJ whole genome shotgun (WGS) entry which is preliminary data.</text>
</comment>
<protein>
    <recommendedName>
        <fullName evidence="4">Lipoprotein</fullName>
    </recommendedName>
</protein>
<reference evidence="2 3" key="1">
    <citation type="submission" date="2015-10" db="EMBL/GenBank/DDBJ databases">
        <title>Draft genome sequence of Streptomyces bungoensis DSM 41781, type strain for the species Streptomyces bungoensis.</title>
        <authorList>
            <person name="Ruckert C."/>
            <person name="Winkler A."/>
            <person name="Kalinowski J."/>
            <person name="Kampfer P."/>
            <person name="Glaeser S."/>
        </authorList>
    </citation>
    <scope>NUCLEOTIDE SEQUENCE [LARGE SCALE GENOMIC DNA]</scope>
    <source>
        <strain evidence="2 3">DSM 41781</strain>
    </source>
</reference>